<dbReference type="AlphaFoldDB" id="A0A6J4E0A9"/>
<proteinExistence type="predicted"/>
<reference evidence="1 2" key="1">
    <citation type="submission" date="2020-05" db="EMBL/GenBank/DDBJ databases">
        <title>Characterization of novel class B3 metallo-beta-lactamase from novel Pseudomonas species.</title>
        <authorList>
            <person name="Yamada K."/>
            <person name="Aoki K."/>
            <person name="Ishii Y."/>
        </authorList>
    </citation>
    <scope>NUCLEOTIDE SEQUENCE [LARGE SCALE GENOMIC DNA]</scope>
    <source>
        <strain evidence="1 2">TUM18999</strain>
    </source>
</reference>
<accession>A0A6J4E0A9</accession>
<dbReference type="Proteomes" id="UP000509383">
    <property type="component" value="Chromosome"/>
</dbReference>
<dbReference type="KEGG" id="ptw:TUM18999_01720"/>
<evidence type="ECO:0000313" key="2">
    <source>
        <dbReference type="Proteomes" id="UP000509383"/>
    </source>
</evidence>
<protein>
    <submittedName>
        <fullName evidence="1">Uncharacterized protein</fullName>
    </submittedName>
</protein>
<name>A0A6J4E0A9_9PSED</name>
<dbReference type="EMBL" id="AP023189">
    <property type="protein sequence ID" value="BCG21981.1"/>
    <property type="molecule type" value="Genomic_DNA"/>
</dbReference>
<organism evidence="1 2">
    <name type="scientific">Pseudomonas tohonis</name>
    <dbReference type="NCBI Taxonomy" id="2725477"/>
    <lineage>
        <taxon>Bacteria</taxon>
        <taxon>Pseudomonadati</taxon>
        <taxon>Pseudomonadota</taxon>
        <taxon>Gammaproteobacteria</taxon>
        <taxon>Pseudomonadales</taxon>
        <taxon>Pseudomonadaceae</taxon>
        <taxon>Pseudomonas</taxon>
    </lineage>
</organism>
<gene>
    <name evidence="1" type="ORF">TUM18999_01720</name>
</gene>
<dbReference type="RefSeq" id="WP_173178523.1">
    <property type="nucleotide sequence ID" value="NZ_AP023189.1"/>
</dbReference>
<sequence>MGTPSQAVQVCEAILRSELEYNQAHKIWPSVNRVIELMLARRNELSDAYEELYASLSHRHRALEAFFDVFASTPMAWSPEKLNKARQARKELTDINTRIAAVADDLVELLARRDEIKETSSFSCDTFYHALDPIEAAAESEEIHLFEWHVKEHLDSLKDQYDLKYWPSLSAVVQAIGEDAQNAEVYAQDPATASATESRRPGLSDFLKAYFARIKNNSISAHGFIPNDFSVSDNTLASLVNCALDLDTDKLIDGDFVKRFRQRERER</sequence>
<evidence type="ECO:0000313" key="1">
    <source>
        <dbReference type="EMBL" id="BCG21981.1"/>
    </source>
</evidence>